<accession>A0ABS1D2Q6</accession>
<evidence type="ECO:0000313" key="4">
    <source>
        <dbReference type="Proteomes" id="UP000697995"/>
    </source>
</evidence>
<comment type="caution">
    <text evidence="3">The sequence shown here is derived from an EMBL/GenBank/DDBJ whole genome shotgun (WGS) entry which is preliminary data.</text>
</comment>
<keyword evidence="4" id="KW-1185">Reference proteome</keyword>
<feature type="domain" description="Histidine kinase/HSP90-like ATPase" evidence="2">
    <location>
        <begin position="10"/>
        <end position="130"/>
    </location>
</feature>
<dbReference type="Pfam" id="PF13581">
    <property type="entry name" value="HATPase_c_2"/>
    <property type="match status" value="1"/>
</dbReference>
<evidence type="ECO:0000256" key="1">
    <source>
        <dbReference type="ARBA" id="ARBA00022527"/>
    </source>
</evidence>
<evidence type="ECO:0000313" key="3">
    <source>
        <dbReference type="EMBL" id="MBK1661122.1"/>
    </source>
</evidence>
<dbReference type="CDD" id="cd16936">
    <property type="entry name" value="HATPase_RsbW-like"/>
    <property type="match status" value="1"/>
</dbReference>
<protein>
    <recommendedName>
        <fullName evidence="2">Histidine kinase/HSP90-like ATPase domain-containing protein</fullName>
    </recommendedName>
</protein>
<dbReference type="InterPro" id="IPR003594">
    <property type="entry name" value="HATPase_dom"/>
</dbReference>
<gene>
    <name evidence="3" type="ORF">CKO45_23180</name>
</gene>
<reference evidence="3 4" key="1">
    <citation type="journal article" date="2020" name="Microorganisms">
        <title>Osmotic Adaptation and Compatible Solute Biosynthesis of Phototrophic Bacteria as Revealed from Genome Analyses.</title>
        <authorList>
            <person name="Imhoff J.F."/>
            <person name="Rahn T."/>
            <person name="Kunzel S."/>
            <person name="Keller A."/>
            <person name="Neulinger S.C."/>
        </authorList>
    </citation>
    <scope>NUCLEOTIDE SEQUENCE [LARGE SCALE GENOMIC DNA]</scope>
    <source>
        <strain evidence="3 4">DSM 15382</strain>
    </source>
</reference>
<dbReference type="PANTHER" id="PTHR35526:SF6">
    <property type="entry name" value="SLR1861 PROTEIN"/>
    <property type="match status" value="1"/>
</dbReference>
<dbReference type="Gene3D" id="3.30.565.10">
    <property type="entry name" value="Histidine kinase-like ATPase, C-terminal domain"/>
    <property type="match status" value="1"/>
</dbReference>
<keyword evidence="1" id="KW-0418">Kinase</keyword>
<proteinExistence type="predicted"/>
<dbReference type="RefSeq" id="WP_133222701.1">
    <property type="nucleotide sequence ID" value="NZ_NRSG01000254.1"/>
</dbReference>
<evidence type="ECO:0000259" key="2">
    <source>
        <dbReference type="Pfam" id="PF13581"/>
    </source>
</evidence>
<keyword evidence="1" id="KW-0723">Serine/threonine-protein kinase</keyword>
<dbReference type="InterPro" id="IPR050267">
    <property type="entry name" value="Anti-sigma-factor_SerPK"/>
</dbReference>
<dbReference type="EMBL" id="NRSG01000254">
    <property type="protein sequence ID" value="MBK1661122.1"/>
    <property type="molecule type" value="Genomic_DNA"/>
</dbReference>
<name>A0ABS1D2Q6_9PROT</name>
<organism evidence="3 4">
    <name type="scientific">Paracraurococcus ruber</name>
    <dbReference type="NCBI Taxonomy" id="77675"/>
    <lineage>
        <taxon>Bacteria</taxon>
        <taxon>Pseudomonadati</taxon>
        <taxon>Pseudomonadota</taxon>
        <taxon>Alphaproteobacteria</taxon>
        <taxon>Acetobacterales</taxon>
        <taxon>Roseomonadaceae</taxon>
        <taxon>Paracraurococcus</taxon>
    </lineage>
</organism>
<dbReference type="PANTHER" id="PTHR35526">
    <property type="entry name" value="ANTI-SIGMA-F FACTOR RSBW-RELATED"/>
    <property type="match status" value="1"/>
</dbReference>
<keyword evidence="1" id="KW-0808">Transferase</keyword>
<dbReference type="SUPFAM" id="SSF55874">
    <property type="entry name" value="ATPase domain of HSP90 chaperone/DNA topoisomerase II/histidine kinase"/>
    <property type="match status" value="1"/>
</dbReference>
<sequence>MTATAFAWAFRNDLAALGEAQQAMAAWLEARGVPEAARSRLHLVLDELAANVIEHGHAVAERGRHPLRLALRLGAAAELVLLDRGAAFDPRGRGGTALEGPLEEARIGGLGLFLVEQLAQRIEYGRTPDGWNETRVTVALPDAPAAPG</sequence>
<dbReference type="Proteomes" id="UP000697995">
    <property type="component" value="Unassembled WGS sequence"/>
</dbReference>
<dbReference type="InterPro" id="IPR036890">
    <property type="entry name" value="HATPase_C_sf"/>
</dbReference>